<accession>A0ABQ9J096</accession>
<dbReference type="InterPro" id="IPR012337">
    <property type="entry name" value="RNaseH-like_sf"/>
</dbReference>
<dbReference type="Pfam" id="PF17921">
    <property type="entry name" value="Integrase_H2C2"/>
    <property type="match status" value="1"/>
</dbReference>
<dbReference type="PROSITE" id="PS50994">
    <property type="entry name" value="INTEGRASE"/>
    <property type="match status" value="1"/>
</dbReference>
<dbReference type="Proteomes" id="UP001162164">
    <property type="component" value="Unassembled WGS sequence"/>
</dbReference>
<dbReference type="InterPro" id="IPR041588">
    <property type="entry name" value="Integrase_H2C2"/>
</dbReference>
<gene>
    <name evidence="3" type="ORF">NQ317_017189</name>
</gene>
<dbReference type="PANTHER" id="PTHR37984">
    <property type="entry name" value="PROTEIN CBG26694"/>
    <property type="match status" value="1"/>
</dbReference>
<name>A0ABQ9J096_9CUCU</name>
<dbReference type="PANTHER" id="PTHR37984:SF5">
    <property type="entry name" value="PROTEIN NYNRIN-LIKE"/>
    <property type="match status" value="1"/>
</dbReference>
<keyword evidence="4" id="KW-1185">Reference proteome</keyword>
<reference evidence="3" key="1">
    <citation type="journal article" date="2023" name="Insect Mol. Biol.">
        <title>Genome sequencing provides insights into the evolution of gene families encoding plant cell wall-degrading enzymes in longhorned beetles.</title>
        <authorList>
            <person name="Shin N.R."/>
            <person name="Okamura Y."/>
            <person name="Kirsch R."/>
            <person name="Pauchet Y."/>
        </authorList>
    </citation>
    <scope>NUCLEOTIDE SEQUENCE</scope>
    <source>
        <strain evidence="3">MMC_N1</strain>
    </source>
</reference>
<evidence type="ECO:0000313" key="3">
    <source>
        <dbReference type="EMBL" id="KAJ8970407.1"/>
    </source>
</evidence>
<proteinExistence type="predicted"/>
<sequence>MFYDDNGHPGWQRTLRAIQNVYWFKDMKRFIKKFVTNCISCMVTKRPTGRRQGKLHPIEKIEEPFHTLHIDHLGPFCKTEAGNSQVLTIVDAFTKFTWLEAVPNTSSKWVCQKLGQLIKLVHVPKRIITDRGKAFDCKEFRDFCATHNIRHVKNAIASPRSNGQVERTNRTVLESLTASIEGKHNEWDKYLLPVQRGINSTVNSTTNIAPSELLYGFRPNMVNEVRLTKRKLLDLRKIRQQAKGTCDVTAQKMKYRYDKKRRPAKEYKQGDVVLVEKTTLVKGLSSGKLVPKYVGPVKIIDVLGNDRYRVVSFSTDKRRLKGVVASDRLKPFKSQITDM</sequence>
<dbReference type="InterPro" id="IPR036397">
    <property type="entry name" value="RNaseH_sf"/>
</dbReference>
<feature type="domain" description="Integrase catalytic" evidence="2">
    <location>
        <begin position="60"/>
        <end position="218"/>
    </location>
</feature>
<evidence type="ECO:0000259" key="2">
    <source>
        <dbReference type="PROSITE" id="PS50994"/>
    </source>
</evidence>
<dbReference type="Pfam" id="PF00665">
    <property type="entry name" value="rve"/>
    <property type="match status" value="1"/>
</dbReference>
<dbReference type="Gene3D" id="3.30.420.10">
    <property type="entry name" value="Ribonuclease H-like superfamily/Ribonuclease H"/>
    <property type="match status" value="1"/>
</dbReference>
<dbReference type="EMBL" id="JAPWTJ010001628">
    <property type="protein sequence ID" value="KAJ8970407.1"/>
    <property type="molecule type" value="Genomic_DNA"/>
</dbReference>
<protein>
    <recommendedName>
        <fullName evidence="1">RNA-directed DNA polymerase</fullName>
        <ecNumber evidence="1">2.7.7.49</ecNumber>
    </recommendedName>
</protein>
<evidence type="ECO:0000313" key="4">
    <source>
        <dbReference type="Proteomes" id="UP001162164"/>
    </source>
</evidence>
<dbReference type="Gene3D" id="1.10.340.70">
    <property type="match status" value="1"/>
</dbReference>
<comment type="caution">
    <text evidence="3">The sequence shown here is derived from an EMBL/GenBank/DDBJ whole genome shotgun (WGS) entry which is preliminary data.</text>
</comment>
<dbReference type="SUPFAM" id="SSF53098">
    <property type="entry name" value="Ribonuclease H-like"/>
    <property type="match status" value="1"/>
</dbReference>
<dbReference type="InterPro" id="IPR001584">
    <property type="entry name" value="Integrase_cat-core"/>
</dbReference>
<evidence type="ECO:0000256" key="1">
    <source>
        <dbReference type="ARBA" id="ARBA00012493"/>
    </source>
</evidence>
<dbReference type="EC" id="2.7.7.49" evidence="1"/>
<organism evidence="3 4">
    <name type="scientific">Molorchus minor</name>
    <dbReference type="NCBI Taxonomy" id="1323400"/>
    <lineage>
        <taxon>Eukaryota</taxon>
        <taxon>Metazoa</taxon>
        <taxon>Ecdysozoa</taxon>
        <taxon>Arthropoda</taxon>
        <taxon>Hexapoda</taxon>
        <taxon>Insecta</taxon>
        <taxon>Pterygota</taxon>
        <taxon>Neoptera</taxon>
        <taxon>Endopterygota</taxon>
        <taxon>Coleoptera</taxon>
        <taxon>Polyphaga</taxon>
        <taxon>Cucujiformia</taxon>
        <taxon>Chrysomeloidea</taxon>
        <taxon>Cerambycidae</taxon>
        <taxon>Lamiinae</taxon>
        <taxon>Monochamini</taxon>
        <taxon>Molorchus</taxon>
    </lineage>
</organism>
<dbReference type="InterPro" id="IPR050951">
    <property type="entry name" value="Retrovirus_Pol_polyprotein"/>
</dbReference>